<keyword evidence="2" id="KW-1185">Reference proteome</keyword>
<organism evidence="1 2">
    <name type="scientific">Vararia minispora EC-137</name>
    <dbReference type="NCBI Taxonomy" id="1314806"/>
    <lineage>
        <taxon>Eukaryota</taxon>
        <taxon>Fungi</taxon>
        <taxon>Dikarya</taxon>
        <taxon>Basidiomycota</taxon>
        <taxon>Agaricomycotina</taxon>
        <taxon>Agaricomycetes</taxon>
        <taxon>Russulales</taxon>
        <taxon>Lachnocladiaceae</taxon>
        <taxon>Vararia</taxon>
    </lineage>
</organism>
<comment type="caution">
    <text evidence="1">The sequence shown here is derived from an EMBL/GenBank/DDBJ whole genome shotgun (WGS) entry which is preliminary data.</text>
</comment>
<dbReference type="EMBL" id="MU273582">
    <property type="protein sequence ID" value="KAI0031394.1"/>
    <property type="molecule type" value="Genomic_DNA"/>
</dbReference>
<sequence>MEEPSERKFLARFEKYDRLLELQNKILAMDNDRQLSRDEQREEALLENAVQVIFAEYQEQSFLLDPFLEGLVTPVVEKLKTRAALWVDTKPDNIPSTNALHRLAFLLYQYIKFRGHKMIVRFFPHEVSDLELVVGFMRFLDTCEGTWLWSLQYVTLLWMSLICMLPFDLSQFDEPGQTGKTASEIEYFGQKNLGRSGLEREGAALLLSRLYARKDVQDRIPQFLAWVQTVVSEERDVFKTIGAIQTLSEVMKNAPAAIVIPHVPAALALGKFVESGDGLMKNAIVRKLRVKLISRAGLRLLPATPIVTRRKGQSSSIIARDDSQGDVAFGVEDDFDVPEEIEGVLEDVFPALQDRDTIVRWASAKAVARICERLPSEFTGQVVSSVLGLFSIHSIGVASLYDMPAIAESTWQGACLACAELARRSLIPRSDLPALVDWMLKAFAFDIRKGAHSVGSSVRDAAAYVLWSLARAYDPSTLQPFCDALSKKLVTMSVYDREVHIRRAASATFQEHVGRTGLFSDGIDVLRKTDFFVVGVRRNAFLVSAPQVAEHVAYRSSLIDHALSITVRHWDPSVRELAAQSLRRICELDLRDLGSSCAGRARKLLSTTDAADIHGALLVLTELASAFRDAPSDLCLEAQRQEIFSYLADVPFETIQSPRNELVTRAACLLIASSISLAEIRLEENSSVKYWRKVIDAGLKHRVPAVQEAAANALGEVSKLVDCSSTVRRYQQSLARLLGVLDYTAYPHALPEVIDCLLESVNNTSRLRMTNVEARRNCYVSIPQIVARLSAPLPTVLAASQTAALFDALIGGLEDYTVDERGDVGSWARIACLRGLPAFVARAASCPDFADRLPPARYHAAVAGVLKQGVERLDNVRQQAGEAIGVLLKAPLPDVAEPEPWRIRGVELLHALFIEAGDASGWQEAQWLFPRAVRLLEIAEYRDAVLSGLLLSVSSRTDSTQRPVATSLVAYVRTLPVAAADGALDLRTLVDALVARARKGLTSNNTVIPVLQLFNVLLEADALAALSDDAAGSKSLDALLQISTRGVARLKNVQRIHACMKTVVNLLNTPALYAACVPRLADFLTHTYPRIRADTAEYLYQVLQSRDFSRDTDGAENLLLETEWMTDAAGAAAAQLVALLRE</sequence>
<accession>A0ACB8QI21</accession>
<dbReference type="Proteomes" id="UP000814128">
    <property type="component" value="Unassembled WGS sequence"/>
</dbReference>
<protein>
    <submittedName>
        <fullName evidence="1">TBCD protein</fullName>
    </submittedName>
</protein>
<evidence type="ECO:0000313" key="2">
    <source>
        <dbReference type="Proteomes" id="UP000814128"/>
    </source>
</evidence>
<reference evidence="1" key="1">
    <citation type="submission" date="2021-02" db="EMBL/GenBank/DDBJ databases">
        <authorList>
            <consortium name="DOE Joint Genome Institute"/>
            <person name="Ahrendt S."/>
            <person name="Looney B.P."/>
            <person name="Miyauchi S."/>
            <person name="Morin E."/>
            <person name="Drula E."/>
            <person name="Courty P.E."/>
            <person name="Chicoki N."/>
            <person name="Fauchery L."/>
            <person name="Kohler A."/>
            <person name="Kuo A."/>
            <person name="Labutti K."/>
            <person name="Pangilinan J."/>
            <person name="Lipzen A."/>
            <person name="Riley R."/>
            <person name="Andreopoulos W."/>
            <person name="He G."/>
            <person name="Johnson J."/>
            <person name="Barry K.W."/>
            <person name="Grigoriev I.V."/>
            <person name="Nagy L."/>
            <person name="Hibbett D."/>
            <person name="Henrissat B."/>
            <person name="Matheny P.B."/>
            <person name="Labbe J."/>
            <person name="Martin F."/>
        </authorList>
    </citation>
    <scope>NUCLEOTIDE SEQUENCE</scope>
    <source>
        <strain evidence="1">EC-137</strain>
    </source>
</reference>
<gene>
    <name evidence="1" type="ORF">K488DRAFT_79096</name>
</gene>
<reference evidence="1" key="2">
    <citation type="journal article" date="2022" name="New Phytol.">
        <title>Evolutionary transition to the ectomycorrhizal habit in the genomes of a hyperdiverse lineage of mushroom-forming fungi.</title>
        <authorList>
            <person name="Looney B."/>
            <person name="Miyauchi S."/>
            <person name="Morin E."/>
            <person name="Drula E."/>
            <person name="Courty P.E."/>
            <person name="Kohler A."/>
            <person name="Kuo A."/>
            <person name="LaButti K."/>
            <person name="Pangilinan J."/>
            <person name="Lipzen A."/>
            <person name="Riley R."/>
            <person name="Andreopoulos W."/>
            <person name="He G."/>
            <person name="Johnson J."/>
            <person name="Nolan M."/>
            <person name="Tritt A."/>
            <person name="Barry K.W."/>
            <person name="Grigoriev I.V."/>
            <person name="Nagy L.G."/>
            <person name="Hibbett D."/>
            <person name="Henrissat B."/>
            <person name="Matheny P.B."/>
            <person name="Labbe J."/>
            <person name="Martin F.M."/>
        </authorList>
    </citation>
    <scope>NUCLEOTIDE SEQUENCE</scope>
    <source>
        <strain evidence="1">EC-137</strain>
    </source>
</reference>
<evidence type="ECO:0000313" key="1">
    <source>
        <dbReference type="EMBL" id="KAI0031394.1"/>
    </source>
</evidence>
<name>A0ACB8QI21_9AGAM</name>
<proteinExistence type="predicted"/>